<dbReference type="EMBL" id="NFEL01000017">
    <property type="protein sequence ID" value="OUA12736.1"/>
    <property type="molecule type" value="Genomic_DNA"/>
</dbReference>
<gene>
    <name evidence="9" type="ORF">BK772_01980</name>
</gene>
<evidence type="ECO:0000313" key="9">
    <source>
        <dbReference type="EMBL" id="OUA12736.1"/>
    </source>
</evidence>
<keyword evidence="6 8" id="KW-1133">Transmembrane helix</keyword>
<dbReference type="InterPro" id="IPR003804">
    <property type="entry name" value="Lactate_perm"/>
</dbReference>
<dbReference type="NCBIfam" id="TIGR00795">
    <property type="entry name" value="lctP"/>
    <property type="match status" value="1"/>
</dbReference>
<dbReference type="PANTHER" id="PTHR30003:SF0">
    <property type="entry name" value="GLYCOLATE PERMEASE GLCA-RELATED"/>
    <property type="match status" value="1"/>
</dbReference>
<evidence type="ECO:0000256" key="7">
    <source>
        <dbReference type="ARBA" id="ARBA00023136"/>
    </source>
</evidence>
<dbReference type="AlphaFoldDB" id="A0A243GX85"/>
<evidence type="ECO:0000256" key="5">
    <source>
        <dbReference type="ARBA" id="ARBA00022692"/>
    </source>
</evidence>
<evidence type="ECO:0000256" key="2">
    <source>
        <dbReference type="ARBA" id="ARBA00010100"/>
    </source>
</evidence>
<feature type="transmembrane region" description="Helical" evidence="8">
    <location>
        <begin position="12"/>
        <end position="34"/>
    </location>
</feature>
<feature type="transmembrane region" description="Helical" evidence="8">
    <location>
        <begin position="370"/>
        <end position="389"/>
    </location>
</feature>
<evidence type="ECO:0000313" key="10">
    <source>
        <dbReference type="Proteomes" id="UP000195030"/>
    </source>
</evidence>
<evidence type="ECO:0000256" key="8">
    <source>
        <dbReference type="RuleBase" id="RU365092"/>
    </source>
</evidence>
<organism evidence="9 10">
    <name type="scientific">Bacillus thuringiensis subsp. finitimus</name>
    <dbReference type="NCBI Taxonomy" id="29337"/>
    <lineage>
        <taxon>Bacteria</taxon>
        <taxon>Bacillati</taxon>
        <taxon>Bacillota</taxon>
        <taxon>Bacilli</taxon>
        <taxon>Bacillales</taxon>
        <taxon>Bacillaceae</taxon>
        <taxon>Bacillus</taxon>
        <taxon>Bacillus cereus group</taxon>
    </lineage>
</organism>
<comment type="caution">
    <text evidence="9">The sequence shown here is derived from an EMBL/GenBank/DDBJ whole genome shotgun (WGS) entry which is preliminary data.</text>
</comment>
<feature type="transmembrane region" description="Helical" evidence="8">
    <location>
        <begin position="70"/>
        <end position="91"/>
    </location>
</feature>
<keyword evidence="7 8" id="KW-0472">Membrane</keyword>
<feature type="transmembrane region" description="Helical" evidence="8">
    <location>
        <begin position="226"/>
        <end position="246"/>
    </location>
</feature>
<sequence length="553" mass="59068">MNTWTQIYDPFGNIWISAAVALIPIIFFFLALAVFRMKGYVAGFITVVLTILVALFAYKMPFTMAMAATGYGFLYGLWPIAWIIIMSVFLYKISVKTGQFDVIRASVLSITNDHRLLVILIGFSFGAFLEGAAGFGAPVAITAALLAGLGLNPLYAAGLCLIANTAPVAFGAMGIPITVAGQVTGIDPHKIGQMAGHQLPFLSLFVPFFIVFLMDGLKGVRQTWPALLVAGSSFAITQFITATFLGPELPDITSALVSLVSLALFLKVWQPKEIYQSGQANSEVAATTTAASMPKLTFGKVVKAWSPFIVLTVMVVIWSQSFFKALFASGGALESLVFKFEIPGLHNLVMKAEPIVNKPTPYEAILKLDVLSATGTAILIACIISMFILKMNVKDAVVTFKETLSELKMPILSIGFVLGFAFIANYSGLSSTLALALAGTGGLFPFFSPFLGWIGVFLTGSDTSANALFSNLQAITAQQVGVSEVLLVAANTTGGVTGKMISPQSIAIACAAVGLAGKESDLFRFTVKHSLFFVIIVGIMTYVQAYYLTWMIP</sequence>
<keyword evidence="3 8" id="KW-0813">Transport</keyword>
<comment type="similarity">
    <text evidence="2 8">Belongs to the lactate permease family.</text>
</comment>
<evidence type="ECO:0000256" key="3">
    <source>
        <dbReference type="ARBA" id="ARBA00022448"/>
    </source>
</evidence>
<evidence type="ECO:0000256" key="1">
    <source>
        <dbReference type="ARBA" id="ARBA00004651"/>
    </source>
</evidence>
<feature type="transmembrane region" description="Helical" evidence="8">
    <location>
        <begin position="531"/>
        <end position="552"/>
    </location>
</feature>
<feature type="transmembrane region" description="Helical" evidence="8">
    <location>
        <begin position="304"/>
        <end position="323"/>
    </location>
</feature>
<feature type="transmembrane region" description="Helical" evidence="8">
    <location>
        <begin position="409"/>
        <end position="427"/>
    </location>
</feature>
<dbReference type="PANTHER" id="PTHR30003">
    <property type="entry name" value="L-LACTATE PERMEASE"/>
    <property type="match status" value="1"/>
</dbReference>
<dbReference type="Pfam" id="PF02652">
    <property type="entry name" value="Lactate_perm"/>
    <property type="match status" value="1"/>
</dbReference>
<evidence type="ECO:0000256" key="6">
    <source>
        <dbReference type="ARBA" id="ARBA00022989"/>
    </source>
</evidence>
<dbReference type="GO" id="GO:0005886">
    <property type="term" value="C:plasma membrane"/>
    <property type="evidence" value="ECO:0007669"/>
    <property type="project" value="UniProtKB-SubCell"/>
</dbReference>
<feature type="transmembrane region" description="Helical" evidence="8">
    <location>
        <begin position="252"/>
        <end position="269"/>
    </location>
</feature>
<protein>
    <recommendedName>
        <fullName evidence="8">L-lactate permease</fullName>
    </recommendedName>
</protein>
<accession>A0A243GX85</accession>
<dbReference type="GO" id="GO:0015129">
    <property type="term" value="F:lactate transmembrane transporter activity"/>
    <property type="evidence" value="ECO:0007669"/>
    <property type="project" value="UniProtKB-UniRule"/>
</dbReference>
<comment type="subcellular location">
    <subcellularLocation>
        <location evidence="1 8">Cell membrane</location>
        <topology evidence="1 8">Multi-pass membrane protein</topology>
    </subcellularLocation>
</comment>
<proteinExistence type="inferred from homology"/>
<keyword evidence="4 8" id="KW-1003">Cell membrane</keyword>
<feature type="transmembrane region" description="Helical" evidence="8">
    <location>
        <begin position="116"/>
        <end position="147"/>
    </location>
</feature>
<keyword evidence="5 8" id="KW-0812">Transmembrane</keyword>
<feature type="transmembrane region" description="Helical" evidence="8">
    <location>
        <begin position="40"/>
        <end position="58"/>
    </location>
</feature>
<reference evidence="9 10" key="1">
    <citation type="submission" date="2016-10" db="EMBL/GenBank/DDBJ databases">
        <title>Comparative genomics of Bacillus thuringiensis reveals a path to pathogens against multiple invertebrate hosts.</title>
        <authorList>
            <person name="Zheng J."/>
            <person name="Gao Q."/>
            <person name="Liu H."/>
            <person name="Peng D."/>
            <person name="Ruan L."/>
            <person name="Sun M."/>
        </authorList>
    </citation>
    <scope>NUCLEOTIDE SEQUENCE [LARGE SCALE GENOMIC DNA]</scope>
    <source>
        <strain evidence="9">CTC</strain>
    </source>
</reference>
<dbReference type="Proteomes" id="UP000195030">
    <property type="component" value="Unassembled WGS sequence"/>
</dbReference>
<dbReference type="RefSeq" id="WP_060632900.1">
    <property type="nucleotide sequence ID" value="NZ_NFEL01000017.1"/>
</dbReference>
<evidence type="ECO:0000256" key="4">
    <source>
        <dbReference type="ARBA" id="ARBA00022475"/>
    </source>
</evidence>
<comment type="function">
    <text evidence="8">Uptake of L-lactate across the membrane. Can also transport D-lactate and glycolate.</text>
</comment>
<feature type="transmembrane region" description="Helical" evidence="8">
    <location>
        <begin position="433"/>
        <end position="458"/>
    </location>
</feature>
<name>A0A243GX85_BACTF</name>
<feature type="transmembrane region" description="Helical" evidence="8">
    <location>
        <begin position="195"/>
        <end position="214"/>
    </location>
</feature>
<dbReference type="GO" id="GO:0015295">
    <property type="term" value="F:solute:proton symporter activity"/>
    <property type="evidence" value="ECO:0007669"/>
    <property type="project" value="TreeGrafter"/>
</dbReference>